<proteinExistence type="predicted"/>
<sequence length="286" mass="31206">MTTGQELPHRAPQDEDTVEPSEWERYGVDTSTPHSARVYDHWLGGKTNFPPDRAMAEAIEEAVPSVREMAKANRAFQGRAVRHLAREHGIRQFLDLGTGIPTSPNTHEIAESVSPGTRVVYVDNDPIVLAHARALMVSTPGSRTTYIHADLREPEKLFADPALTSTLDLTRPVGLLMIAVLMLIADEDDPWGRVAALRDALPAGSCLALTTPTQDFDPEAVGRVAAAARAGGMTLVPRGHDEVLRFFDGWELVEPGLTPVLAWRPDGEPPADPRAAYYWGGVAIKR</sequence>
<dbReference type="OrthoDB" id="4134439at2"/>
<gene>
    <name evidence="2" type="ORF">VM95_12455</name>
</gene>
<dbReference type="Proteomes" id="UP000033699">
    <property type="component" value="Unassembled WGS sequence"/>
</dbReference>
<dbReference type="SUPFAM" id="SSF53335">
    <property type="entry name" value="S-adenosyl-L-methionine-dependent methyltransferases"/>
    <property type="match status" value="1"/>
</dbReference>
<dbReference type="AlphaFoldDB" id="A0A0F2THR3"/>
<feature type="region of interest" description="Disordered" evidence="1">
    <location>
        <begin position="1"/>
        <end position="29"/>
    </location>
</feature>
<dbReference type="Pfam" id="PF04672">
    <property type="entry name" value="Methyltransf_19"/>
    <property type="match status" value="1"/>
</dbReference>
<dbReference type="InterPro" id="IPR006764">
    <property type="entry name" value="SAM_dep_MeTrfase_SAV2177_type"/>
</dbReference>
<dbReference type="EMBL" id="JZKH01000020">
    <property type="protein sequence ID" value="KJS61815.1"/>
    <property type="molecule type" value="Genomic_DNA"/>
</dbReference>
<keyword evidence="2" id="KW-0489">Methyltransferase</keyword>
<keyword evidence="2" id="KW-0808">Transferase</keyword>
<dbReference type="GO" id="GO:0032259">
    <property type="term" value="P:methylation"/>
    <property type="evidence" value="ECO:0007669"/>
    <property type="project" value="UniProtKB-KW"/>
</dbReference>
<evidence type="ECO:0000313" key="3">
    <source>
        <dbReference type="Proteomes" id="UP000033699"/>
    </source>
</evidence>
<reference evidence="2 3" key="1">
    <citation type="submission" date="2015-02" db="EMBL/GenBank/DDBJ databases">
        <authorList>
            <person name="Ju K.-S."/>
            <person name="Doroghazi J.R."/>
            <person name="Metcalf W."/>
        </authorList>
    </citation>
    <scope>NUCLEOTIDE SEQUENCE [LARGE SCALE GENOMIC DNA]</scope>
    <source>
        <strain evidence="2 3">ATCC 31215</strain>
    </source>
</reference>
<dbReference type="PIRSF" id="PIRSF017393">
    <property type="entry name" value="MTase_SAV2177"/>
    <property type="match status" value="1"/>
</dbReference>
<evidence type="ECO:0000256" key="1">
    <source>
        <dbReference type="SAM" id="MobiDB-lite"/>
    </source>
</evidence>
<dbReference type="RefSeq" id="WP_045695498.1">
    <property type="nucleotide sequence ID" value="NZ_JZKH01000020.1"/>
</dbReference>
<protein>
    <submittedName>
        <fullName evidence="2">Methyltransferase</fullName>
    </submittedName>
</protein>
<accession>A0A0F2THR3</accession>
<dbReference type="Gene3D" id="3.40.50.150">
    <property type="entry name" value="Vaccinia Virus protein VP39"/>
    <property type="match status" value="1"/>
</dbReference>
<organism evidence="2 3">
    <name type="scientific">Streptomyces rubellomurinus (strain ATCC 31215)</name>
    <dbReference type="NCBI Taxonomy" id="359131"/>
    <lineage>
        <taxon>Bacteria</taxon>
        <taxon>Bacillati</taxon>
        <taxon>Actinomycetota</taxon>
        <taxon>Actinomycetes</taxon>
        <taxon>Kitasatosporales</taxon>
        <taxon>Streptomycetaceae</taxon>
        <taxon>Streptomyces</taxon>
    </lineage>
</organism>
<name>A0A0F2THR3_STRR3</name>
<dbReference type="CDD" id="cd02440">
    <property type="entry name" value="AdoMet_MTases"/>
    <property type="match status" value="1"/>
</dbReference>
<comment type="caution">
    <text evidence="2">The sequence shown here is derived from an EMBL/GenBank/DDBJ whole genome shotgun (WGS) entry which is preliminary data.</text>
</comment>
<evidence type="ECO:0000313" key="2">
    <source>
        <dbReference type="EMBL" id="KJS61815.1"/>
    </source>
</evidence>
<dbReference type="InterPro" id="IPR029063">
    <property type="entry name" value="SAM-dependent_MTases_sf"/>
</dbReference>
<dbReference type="GO" id="GO:0008168">
    <property type="term" value="F:methyltransferase activity"/>
    <property type="evidence" value="ECO:0007669"/>
    <property type="project" value="UniProtKB-KW"/>
</dbReference>
<dbReference type="PATRIC" id="fig|359131.3.peg.2463"/>
<keyword evidence="3" id="KW-1185">Reference proteome</keyword>